<proteinExistence type="predicted"/>
<keyword evidence="2" id="KW-1185">Reference proteome</keyword>
<sequence length="33" mass="3512">MSESLLPDGMAEAINATVIFPSGNFRVILDGFV</sequence>
<dbReference type="AlphaFoldDB" id="A0A0N4XC18"/>
<evidence type="ECO:0000313" key="3">
    <source>
        <dbReference type="WBParaSite" id="HPLM_0002191301-mRNA-1"/>
    </source>
</evidence>
<reference evidence="3" key="1">
    <citation type="submission" date="2017-02" db="UniProtKB">
        <authorList>
            <consortium name="WormBaseParasite"/>
        </authorList>
    </citation>
    <scope>IDENTIFICATION</scope>
</reference>
<dbReference type="EMBL" id="UZAF01024556">
    <property type="protein sequence ID" value="VDO93712.1"/>
    <property type="molecule type" value="Genomic_DNA"/>
</dbReference>
<gene>
    <name evidence="1" type="ORF">HPLM_LOCUS21902</name>
</gene>
<name>A0A0N4XC18_HAEPC</name>
<accession>A0A0N4XC18</accession>
<evidence type="ECO:0000313" key="2">
    <source>
        <dbReference type="Proteomes" id="UP000268014"/>
    </source>
</evidence>
<reference evidence="1 2" key="2">
    <citation type="submission" date="2018-11" db="EMBL/GenBank/DDBJ databases">
        <authorList>
            <consortium name="Pathogen Informatics"/>
        </authorList>
    </citation>
    <scope>NUCLEOTIDE SEQUENCE [LARGE SCALE GENOMIC DNA]</scope>
    <source>
        <strain evidence="1 2">MHpl1</strain>
    </source>
</reference>
<organism evidence="3">
    <name type="scientific">Haemonchus placei</name>
    <name type="common">Barber's pole worm</name>
    <dbReference type="NCBI Taxonomy" id="6290"/>
    <lineage>
        <taxon>Eukaryota</taxon>
        <taxon>Metazoa</taxon>
        <taxon>Ecdysozoa</taxon>
        <taxon>Nematoda</taxon>
        <taxon>Chromadorea</taxon>
        <taxon>Rhabditida</taxon>
        <taxon>Rhabditina</taxon>
        <taxon>Rhabditomorpha</taxon>
        <taxon>Strongyloidea</taxon>
        <taxon>Trichostrongylidae</taxon>
        <taxon>Haemonchus</taxon>
    </lineage>
</organism>
<protein>
    <submittedName>
        <fullName evidence="3">Galectin</fullName>
    </submittedName>
</protein>
<dbReference type="WBParaSite" id="HPLM_0002191301-mRNA-1">
    <property type="protein sequence ID" value="HPLM_0002191301-mRNA-1"/>
    <property type="gene ID" value="HPLM_0002191301"/>
</dbReference>
<evidence type="ECO:0000313" key="1">
    <source>
        <dbReference type="EMBL" id="VDO93712.1"/>
    </source>
</evidence>
<dbReference type="Proteomes" id="UP000268014">
    <property type="component" value="Unassembled WGS sequence"/>
</dbReference>